<keyword evidence="5 9" id="KW-1133">Transmembrane helix</keyword>
<dbReference type="GO" id="GO:0007608">
    <property type="term" value="P:sensory perception of smell"/>
    <property type="evidence" value="ECO:0007669"/>
    <property type="project" value="UniProtKB-KW"/>
</dbReference>
<evidence type="ECO:0000313" key="10">
    <source>
        <dbReference type="EMBL" id="KAL1516782.1"/>
    </source>
</evidence>
<dbReference type="InterPro" id="IPR004117">
    <property type="entry name" value="7tm6_olfct_rcpt"/>
</dbReference>
<keyword evidence="7" id="KW-0675">Receptor</keyword>
<dbReference type="Proteomes" id="UP001566132">
    <property type="component" value="Unassembled WGS sequence"/>
</dbReference>
<evidence type="ECO:0000256" key="9">
    <source>
        <dbReference type="SAM" id="Phobius"/>
    </source>
</evidence>
<evidence type="ECO:0000256" key="4">
    <source>
        <dbReference type="ARBA" id="ARBA00022725"/>
    </source>
</evidence>
<sequence length="174" mass="20112">MSSLIAMLSYNAPKGPALFMFFGYISFLYGLTAIVQEYEDTQEQLSYALYDLNWYLWDTKCQKFHHLLMGQVAQELKIPILFLLNADLELFKRVTEIISFNGVFNFLLQYEEICAEAHRMLSNTYSETAISEQMCGEHLMNELETLLQKGSYQNQEELALSLGVTEQAIYSLLQ</sequence>
<evidence type="ECO:0000256" key="5">
    <source>
        <dbReference type="ARBA" id="ARBA00022989"/>
    </source>
</evidence>
<dbReference type="GO" id="GO:0007165">
    <property type="term" value="P:signal transduction"/>
    <property type="evidence" value="ECO:0007669"/>
    <property type="project" value="UniProtKB-KW"/>
</dbReference>
<comment type="subcellular location">
    <subcellularLocation>
        <location evidence="1">Membrane</location>
        <topology evidence="1">Multi-pass membrane protein</topology>
    </subcellularLocation>
</comment>
<gene>
    <name evidence="10" type="ORF">ABEB36_000640</name>
</gene>
<evidence type="ECO:0000256" key="7">
    <source>
        <dbReference type="ARBA" id="ARBA00023170"/>
    </source>
</evidence>
<proteinExistence type="predicted"/>
<reference evidence="10 11" key="1">
    <citation type="submission" date="2024-05" db="EMBL/GenBank/DDBJ databases">
        <title>Genetic variation in Jamaican populations of the coffee berry borer (Hypothenemus hampei).</title>
        <authorList>
            <person name="Errbii M."/>
            <person name="Myrie A."/>
        </authorList>
    </citation>
    <scope>NUCLEOTIDE SEQUENCE [LARGE SCALE GENOMIC DNA]</scope>
    <source>
        <strain evidence="10">JA-Hopewell-2020-01-JO</strain>
        <tissue evidence="10">Whole body</tissue>
    </source>
</reference>
<keyword evidence="8" id="KW-0807">Transducer</keyword>
<keyword evidence="2" id="KW-0716">Sensory transduction</keyword>
<dbReference type="EMBL" id="JBDJPC010000001">
    <property type="protein sequence ID" value="KAL1516782.1"/>
    <property type="molecule type" value="Genomic_DNA"/>
</dbReference>
<keyword evidence="4" id="KW-0552">Olfaction</keyword>
<evidence type="ECO:0000313" key="11">
    <source>
        <dbReference type="Proteomes" id="UP001566132"/>
    </source>
</evidence>
<keyword evidence="11" id="KW-1185">Reference proteome</keyword>
<keyword evidence="3 9" id="KW-0812">Transmembrane</keyword>
<evidence type="ECO:0000256" key="6">
    <source>
        <dbReference type="ARBA" id="ARBA00023136"/>
    </source>
</evidence>
<dbReference type="GO" id="GO:0016020">
    <property type="term" value="C:membrane"/>
    <property type="evidence" value="ECO:0007669"/>
    <property type="project" value="UniProtKB-SubCell"/>
</dbReference>
<accession>A0ABD1FCI9</accession>
<organism evidence="10 11">
    <name type="scientific">Hypothenemus hampei</name>
    <name type="common">Coffee berry borer</name>
    <dbReference type="NCBI Taxonomy" id="57062"/>
    <lineage>
        <taxon>Eukaryota</taxon>
        <taxon>Metazoa</taxon>
        <taxon>Ecdysozoa</taxon>
        <taxon>Arthropoda</taxon>
        <taxon>Hexapoda</taxon>
        <taxon>Insecta</taxon>
        <taxon>Pterygota</taxon>
        <taxon>Neoptera</taxon>
        <taxon>Endopterygota</taxon>
        <taxon>Coleoptera</taxon>
        <taxon>Polyphaga</taxon>
        <taxon>Cucujiformia</taxon>
        <taxon>Curculionidae</taxon>
        <taxon>Scolytinae</taxon>
        <taxon>Hypothenemus</taxon>
    </lineage>
</organism>
<protein>
    <submittedName>
        <fullName evidence="10">Uncharacterized protein</fullName>
    </submittedName>
</protein>
<comment type="caution">
    <text evidence="10">The sequence shown here is derived from an EMBL/GenBank/DDBJ whole genome shotgun (WGS) entry which is preliminary data.</text>
</comment>
<dbReference type="AlphaFoldDB" id="A0ABD1FCI9"/>
<evidence type="ECO:0000256" key="1">
    <source>
        <dbReference type="ARBA" id="ARBA00004141"/>
    </source>
</evidence>
<evidence type="ECO:0000256" key="8">
    <source>
        <dbReference type="ARBA" id="ARBA00023224"/>
    </source>
</evidence>
<name>A0ABD1FCI9_HYPHA</name>
<dbReference type="InterPro" id="IPR036388">
    <property type="entry name" value="WH-like_DNA-bd_sf"/>
</dbReference>
<evidence type="ECO:0000256" key="2">
    <source>
        <dbReference type="ARBA" id="ARBA00022606"/>
    </source>
</evidence>
<evidence type="ECO:0000256" key="3">
    <source>
        <dbReference type="ARBA" id="ARBA00022692"/>
    </source>
</evidence>
<dbReference type="Gene3D" id="1.10.10.10">
    <property type="entry name" value="Winged helix-like DNA-binding domain superfamily/Winged helix DNA-binding domain"/>
    <property type="match status" value="1"/>
</dbReference>
<feature type="transmembrane region" description="Helical" evidence="9">
    <location>
        <begin position="17"/>
        <end position="35"/>
    </location>
</feature>
<keyword evidence="6 9" id="KW-0472">Membrane</keyword>
<dbReference type="Pfam" id="PF02949">
    <property type="entry name" value="7tm_6"/>
    <property type="match status" value="1"/>
</dbReference>